<reference evidence="1 2" key="1">
    <citation type="journal article" date="2012" name="J. Bacteriol.">
        <title>Genome sequence of "Candidatus Nitrosopumilus salaria" BD31, an ammonia-oxidizing archaeon from the San Francisco Bay estuary.</title>
        <authorList>
            <person name="Mosier A.C."/>
            <person name="Allen E.E."/>
            <person name="Kim M."/>
            <person name="Ferriera S."/>
            <person name="Francis C.A."/>
        </authorList>
    </citation>
    <scope>NUCLEOTIDE SEQUENCE [LARGE SCALE GENOMIC DNA]</scope>
    <source>
        <strain evidence="1 2">BD31</strain>
    </source>
</reference>
<evidence type="ECO:0000313" key="2">
    <source>
        <dbReference type="Proteomes" id="UP000003423"/>
    </source>
</evidence>
<dbReference type="EMBL" id="AEXL02000168">
    <property type="protein sequence ID" value="EIJ64919.1"/>
    <property type="molecule type" value="Genomic_DNA"/>
</dbReference>
<evidence type="ECO:0000313" key="1">
    <source>
        <dbReference type="EMBL" id="EIJ64919.1"/>
    </source>
</evidence>
<accession>I3CZM6</accession>
<organism evidence="1 2">
    <name type="scientific">Candidatus Nitrosopumilus salarius BD31</name>
    <dbReference type="NCBI Taxonomy" id="859350"/>
    <lineage>
        <taxon>Archaea</taxon>
        <taxon>Nitrososphaerota</taxon>
        <taxon>Nitrososphaeria</taxon>
        <taxon>Nitrosopumilales</taxon>
        <taxon>Nitrosopumilaceae</taxon>
        <taxon>Nitrosopumilus</taxon>
    </lineage>
</organism>
<comment type="caution">
    <text evidence="1">The sequence shown here is derived from an EMBL/GenBank/DDBJ whole genome shotgun (WGS) entry which is preliminary data.</text>
</comment>
<proteinExistence type="predicted"/>
<keyword evidence="2" id="KW-1185">Reference proteome</keyword>
<gene>
    <name evidence="1" type="ORF">BD31_I0888</name>
</gene>
<dbReference type="Proteomes" id="UP000003423">
    <property type="component" value="Unassembled WGS sequence"/>
</dbReference>
<protein>
    <submittedName>
        <fullName evidence="1">Uncharacterized protein</fullName>
    </submittedName>
</protein>
<name>I3CZM6_9ARCH</name>
<sequence length="44" mass="5411">MEWISIRKRKSKFQYNYRDKDTEKQLHKIPNIGWSEIIIRNGSC</sequence>
<dbReference type="AlphaFoldDB" id="I3CZM6"/>